<name>X1DNJ1_9ZZZZ</name>
<evidence type="ECO:0000313" key="2">
    <source>
        <dbReference type="EMBL" id="GAG97976.1"/>
    </source>
</evidence>
<sequence length="110" mass="12363">MTVALSGEEITARLEEKFPGSVVESGVDSLLVKSESWLEIANNNNENKNQHRYKAEKTQPSQFNRPRVEENNQHVKGDKDQGIKIIAEIKPNPRRAYGLHAALKGGAFHR</sequence>
<dbReference type="EMBL" id="BART01025200">
    <property type="protein sequence ID" value="GAG97976.1"/>
    <property type="molecule type" value="Genomic_DNA"/>
</dbReference>
<dbReference type="AlphaFoldDB" id="X1DNJ1"/>
<organism evidence="2">
    <name type="scientific">marine sediment metagenome</name>
    <dbReference type="NCBI Taxonomy" id="412755"/>
    <lineage>
        <taxon>unclassified sequences</taxon>
        <taxon>metagenomes</taxon>
        <taxon>ecological metagenomes</taxon>
    </lineage>
</organism>
<accession>X1DNJ1</accession>
<evidence type="ECO:0000256" key="1">
    <source>
        <dbReference type="SAM" id="MobiDB-lite"/>
    </source>
</evidence>
<reference evidence="2" key="1">
    <citation type="journal article" date="2014" name="Front. Microbiol.">
        <title>High frequency of phylogenetically diverse reductive dehalogenase-homologous genes in deep subseafloor sedimentary metagenomes.</title>
        <authorList>
            <person name="Kawai M."/>
            <person name="Futagami T."/>
            <person name="Toyoda A."/>
            <person name="Takaki Y."/>
            <person name="Nishi S."/>
            <person name="Hori S."/>
            <person name="Arai W."/>
            <person name="Tsubouchi T."/>
            <person name="Morono Y."/>
            <person name="Uchiyama I."/>
            <person name="Ito T."/>
            <person name="Fujiyama A."/>
            <person name="Inagaki F."/>
            <person name="Takami H."/>
        </authorList>
    </citation>
    <scope>NUCLEOTIDE SEQUENCE</scope>
    <source>
        <strain evidence="2">Expedition CK06-06</strain>
    </source>
</reference>
<protein>
    <submittedName>
        <fullName evidence="2">Uncharacterized protein</fullName>
    </submittedName>
</protein>
<feature type="compositionally biased region" description="Basic and acidic residues" evidence="1">
    <location>
        <begin position="66"/>
        <end position="82"/>
    </location>
</feature>
<gene>
    <name evidence="2" type="ORF">S01H4_45291</name>
</gene>
<proteinExistence type="predicted"/>
<feature type="region of interest" description="Disordered" evidence="1">
    <location>
        <begin position="43"/>
        <end position="82"/>
    </location>
</feature>
<comment type="caution">
    <text evidence="2">The sequence shown here is derived from an EMBL/GenBank/DDBJ whole genome shotgun (WGS) entry which is preliminary data.</text>
</comment>
<feature type="non-terminal residue" evidence="2">
    <location>
        <position position="110"/>
    </location>
</feature>